<evidence type="ECO:0000313" key="3">
    <source>
        <dbReference type="Proteomes" id="UP000034803"/>
    </source>
</evidence>
<gene>
    <name evidence="2" type="ORF">UR21_C0004G0026</name>
</gene>
<dbReference type="Pfam" id="PF09136">
    <property type="entry name" value="Glucodextran_B"/>
    <property type="match status" value="2"/>
</dbReference>
<keyword evidence="1" id="KW-1133">Transmembrane helix</keyword>
<dbReference type="Gene3D" id="2.60.40.10">
    <property type="entry name" value="Immunoglobulins"/>
    <property type="match status" value="2"/>
</dbReference>
<proteinExistence type="predicted"/>
<evidence type="ECO:0000256" key="1">
    <source>
        <dbReference type="SAM" id="Phobius"/>
    </source>
</evidence>
<comment type="caution">
    <text evidence="2">The sequence shown here is derived from an EMBL/GenBank/DDBJ whole genome shotgun (WGS) entry which is preliminary data.</text>
</comment>
<dbReference type="AlphaFoldDB" id="A0A0G0AZB4"/>
<accession>A0A0G0AZB4</accession>
<name>A0A0G0AZB4_9BACT</name>
<keyword evidence="1" id="KW-0812">Transmembrane</keyword>
<dbReference type="NCBIfam" id="NF033510">
    <property type="entry name" value="Ca_tandemer"/>
    <property type="match status" value="1"/>
</dbReference>
<feature type="transmembrane region" description="Helical" evidence="1">
    <location>
        <begin position="29"/>
        <end position="48"/>
    </location>
</feature>
<reference evidence="2 3" key="1">
    <citation type="journal article" date="2015" name="Nature">
        <title>rRNA introns, odd ribosomes, and small enigmatic genomes across a large radiation of phyla.</title>
        <authorList>
            <person name="Brown C.T."/>
            <person name="Hug L.A."/>
            <person name="Thomas B.C."/>
            <person name="Sharon I."/>
            <person name="Castelle C.J."/>
            <person name="Singh A."/>
            <person name="Wilkins M.J."/>
            <person name="Williams K.H."/>
            <person name="Banfield J.F."/>
        </authorList>
    </citation>
    <scope>NUCLEOTIDE SEQUENCE [LARGE SCALE GENOMIC DNA]</scope>
</reference>
<sequence>MFYSILIAIKMNKYSRRASVEEKKNIKNAYLYVVLSIAAIGFLIFLGLPTLIKFAGFLGDLGKSNKPVDITDITPPAPPQFDSIPEYTNNEKLEIAGTSENGAVVTITANGDSSEVVANSDGRFSFLFNLNKGDNTIEAKAKDTAGNESTKTKIIKIIFDNTEPSLENLSPSDGLSFYGSGQRQLVIKGNTNEKVNLLINERVVSVKDDKTFSYATTLSEGVNSFEIKATDMAGNETKSSFSVNFTP</sequence>
<evidence type="ECO:0000313" key="2">
    <source>
        <dbReference type="EMBL" id="KKP31890.1"/>
    </source>
</evidence>
<dbReference type="InterPro" id="IPR013783">
    <property type="entry name" value="Ig-like_fold"/>
</dbReference>
<organism evidence="2 3">
    <name type="scientific">Candidatus Woesebacteria bacterium GW2011_GWC2_31_9</name>
    <dbReference type="NCBI Taxonomy" id="1618586"/>
    <lineage>
        <taxon>Bacteria</taxon>
        <taxon>Candidatus Woeseibacteriota</taxon>
    </lineage>
</organism>
<dbReference type="Proteomes" id="UP000034803">
    <property type="component" value="Unassembled WGS sequence"/>
</dbReference>
<keyword evidence="1" id="KW-0472">Membrane</keyword>
<dbReference type="EMBL" id="LBOI01000004">
    <property type="protein sequence ID" value="KKP31890.1"/>
    <property type="molecule type" value="Genomic_DNA"/>
</dbReference>
<protein>
    <submittedName>
        <fullName evidence="2">Uncharacterized protein</fullName>
    </submittedName>
</protein>